<name>A0A5C6DT54_9BACT</name>
<accession>A0A5C6DT54</accession>
<dbReference type="EMBL" id="SJPY01000005">
    <property type="protein sequence ID" value="TWU39862.1"/>
    <property type="molecule type" value="Genomic_DNA"/>
</dbReference>
<evidence type="ECO:0000313" key="1">
    <source>
        <dbReference type="EMBL" id="TWU39862.1"/>
    </source>
</evidence>
<dbReference type="RefSeq" id="WP_146600535.1">
    <property type="nucleotide sequence ID" value="NZ_SJPY01000005.1"/>
</dbReference>
<dbReference type="Proteomes" id="UP000315471">
    <property type="component" value="Unassembled WGS sequence"/>
</dbReference>
<evidence type="ECO:0000313" key="2">
    <source>
        <dbReference type="Proteomes" id="UP000315471"/>
    </source>
</evidence>
<comment type="caution">
    <text evidence="1">The sequence shown here is derived from an EMBL/GenBank/DDBJ whole genome shotgun (WGS) entry which is preliminary data.</text>
</comment>
<protein>
    <submittedName>
        <fullName evidence="1">Uncharacterized protein</fullName>
    </submittedName>
</protein>
<proteinExistence type="predicted"/>
<gene>
    <name evidence="1" type="ORF">Q31b_31770</name>
</gene>
<keyword evidence="2" id="KW-1185">Reference proteome</keyword>
<reference evidence="1 2" key="1">
    <citation type="submission" date="2019-02" db="EMBL/GenBank/DDBJ databases">
        <title>Deep-cultivation of Planctomycetes and their phenomic and genomic characterization uncovers novel biology.</title>
        <authorList>
            <person name="Wiegand S."/>
            <person name="Jogler M."/>
            <person name="Boedeker C."/>
            <person name="Pinto D."/>
            <person name="Vollmers J."/>
            <person name="Rivas-Marin E."/>
            <person name="Kohn T."/>
            <person name="Peeters S.H."/>
            <person name="Heuer A."/>
            <person name="Rast P."/>
            <person name="Oberbeckmann S."/>
            <person name="Bunk B."/>
            <person name="Jeske O."/>
            <person name="Meyerdierks A."/>
            <person name="Storesund J.E."/>
            <person name="Kallscheuer N."/>
            <person name="Luecker S."/>
            <person name="Lage O.M."/>
            <person name="Pohl T."/>
            <person name="Merkel B.J."/>
            <person name="Hornburger P."/>
            <person name="Mueller R.-W."/>
            <person name="Bruemmer F."/>
            <person name="Labrenz M."/>
            <person name="Spormann A.M."/>
            <person name="Op Den Camp H."/>
            <person name="Overmann J."/>
            <person name="Amann R."/>
            <person name="Jetten M.S.M."/>
            <person name="Mascher T."/>
            <person name="Medema M.H."/>
            <person name="Devos D.P."/>
            <person name="Kaster A.-K."/>
            <person name="Ovreas L."/>
            <person name="Rohde M."/>
            <person name="Galperin M.Y."/>
            <person name="Jogler C."/>
        </authorList>
    </citation>
    <scope>NUCLEOTIDE SEQUENCE [LARGE SCALE GENOMIC DNA]</scope>
    <source>
        <strain evidence="1 2">Q31b</strain>
    </source>
</reference>
<dbReference type="OrthoDB" id="292543at2"/>
<organism evidence="1 2">
    <name type="scientific">Novipirellula aureliae</name>
    <dbReference type="NCBI Taxonomy" id="2527966"/>
    <lineage>
        <taxon>Bacteria</taxon>
        <taxon>Pseudomonadati</taxon>
        <taxon>Planctomycetota</taxon>
        <taxon>Planctomycetia</taxon>
        <taxon>Pirellulales</taxon>
        <taxon>Pirellulaceae</taxon>
        <taxon>Novipirellula</taxon>
    </lineage>
</organism>
<dbReference type="AlphaFoldDB" id="A0A5C6DT54"/>
<sequence length="116" mass="12298">MKRLFAIAAIAAGITFFSFDTQVSAYDHFGGHHGRIYNQYGQGGYGHGGAHAYAPSRGHGSHYGGTIYGSGYGYQPSYRGGYIQNRGSYSHGANYGHGGGLHLDVGRLHLGIGGHH</sequence>